<dbReference type="GO" id="GO:0008081">
    <property type="term" value="F:phosphoric diester hydrolase activity"/>
    <property type="evidence" value="ECO:0007669"/>
    <property type="project" value="TreeGrafter"/>
</dbReference>
<dbReference type="PROSITE" id="PS51432">
    <property type="entry name" value="AP_NUCLEASE_F2_4"/>
    <property type="match status" value="1"/>
</dbReference>
<protein>
    <recommendedName>
        <fullName evidence="7">Probable endonuclease 4</fullName>
        <ecNumber evidence="7">3.1.21.2</ecNumber>
    </recommendedName>
    <alternativeName>
        <fullName evidence="7">Endodeoxyribonuclease IV</fullName>
    </alternativeName>
    <alternativeName>
        <fullName evidence="7">Endonuclease IV</fullName>
    </alternativeName>
</protein>
<keyword evidence="6 7" id="KW-0234">DNA repair</keyword>
<accession>A0A841GQ46</accession>
<keyword evidence="4 7" id="KW-0378">Hydrolase</keyword>
<feature type="binding site" evidence="7">
    <location>
        <position position="228"/>
    </location>
    <ligand>
        <name>Zn(2+)</name>
        <dbReference type="ChEBI" id="CHEBI:29105"/>
        <label>3</label>
    </ligand>
</feature>
<comment type="similarity">
    <text evidence="1 7">Belongs to the AP endonuclease 2 family.</text>
</comment>
<dbReference type="Pfam" id="PF01261">
    <property type="entry name" value="AP_endonuc_2"/>
    <property type="match status" value="1"/>
</dbReference>
<dbReference type="EMBL" id="JACHEX010000001">
    <property type="protein sequence ID" value="MBB6061709.1"/>
    <property type="molecule type" value="Genomic_DNA"/>
</dbReference>
<keyword evidence="3 7" id="KW-0227">DNA damage</keyword>
<dbReference type="SMART" id="SM00518">
    <property type="entry name" value="AP2Ec"/>
    <property type="match status" value="1"/>
</dbReference>
<dbReference type="InterPro" id="IPR018246">
    <property type="entry name" value="AP_endonuc_F2_Zn_BS"/>
</dbReference>
<evidence type="ECO:0000313" key="10">
    <source>
        <dbReference type="EMBL" id="MBB6061709.1"/>
    </source>
</evidence>
<keyword evidence="11" id="KW-1185">Reference proteome</keyword>
<dbReference type="RefSeq" id="WP_184618482.1">
    <property type="nucleotide sequence ID" value="NZ_JACHEX010000001.1"/>
</dbReference>
<evidence type="ECO:0000259" key="9">
    <source>
        <dbReference type="Pfam" id="PF01261"/>
    </source>
</evidence>
<dbReference type="NCBIfam" id="TIGR00587">
    <property type="entry name" value="nfo"/>
    <property type="match status" value="1"/>
</dbReference>
<dbReference type="GO" id="GO:0008833">
    <property type="term" value="F:deoxyribonuclease IV (phage-T4-induced) activity"/>
    <property type="evidence" value="ECO:0007669"/>
    <property type="project" value="UniProtKB-UniRule"/>
</dbReference>
<dbReference type="InterPro" id="IPR001719">
    <property type="entry name" value="AP_endonuc_2"/>
</dbReference>
<dbReference type="AlphaFoldDB" id="A0A841GQ46"/>
<feature type="binding site" evidence="7">
    <location>
        <position position="230"/>
    </location>
    <ligand>
        <name>Zn(2+)</name>
        <dbReference type="ChEBI" id="CHEBI:29105"/>
        <label>3</label>
    </ligand>
</feature>
<dbReference type="GO" id="GO:0003906">
    <property type="term" value="F:DNA-(apurinic or apyrimidinic site) endonuclease activity"/>
    <property type="evidence" value="ECO:0007669"/>
    <property type="project" value="TreeGrafter"/>
</dbReference>
<dbReference type="PROSITE" id="PS00730">
    <property type="entry name" value="AP_NUCLEASE_F2_2"/>
    <property type="match status" value="1"/>
</dbReference>
<feature type="binding site" evidence="7">
    <location>
        <position position="260"/>
    </location>
    <ligand>
        <name>Zn(2+)</name>
        <dbReference type="ChEBI" id="CHEBI:29105"/>
        <label>2</label>
    </ligand>
</feature>
<evidence type="ECO:0000256" key="1">
    <source>
        <dbReference type="ARBA" id="ARBA00005340"/>
    </source>
</evidence>
<dbReference type="PANTHER" id="PTHR21445">
    <property type="entry name" value="ENDONUCLEASE IV ENDODEOXYRIBONUCLEASE IV"/>
    <property type="match status" value="1"/>
</dbReference>
<keyword evidence="5 7" id="KW-0862">Zinc</keyword>
<dbReference type="PROSITE" id="PS00731">
    <property type="entry name" value="AP_NUCLEASE_F2_3"/>
    <property type="match status" value="1"/>
</dbReference>
<keyword evidence="7" id="KW-0255">Endonuclease</keyword>
<keyword evidence="2 7" id="KW-0479">Metal-binding</keyword>
<dbReference type="HAMAP" id="MF_00152">
    <property type="entry name" value="Nfo"/>
    <property type="match status" value="1"/>
</dbReference>
<dbReference type="FunFam" id="3.20.20.150:FF:000001">
    <property type="entry name" value="Probable endonuclease 4"/>
    <property type="match status" value="1"/>
</dbReference>
<dbReference type="CDD" id="cd00019">
    <property type="entry name" value="AP2Ec"/>
    <property type="match status" value="1"/>
</dbReference>
<sequence length="282" mass="32077">MIRIGAHMPIGGGFKRVPKETYEIGGNAFQIFPHNPRQWKAKLPKEDDVKLFKEGIKKYKIDPEAMLCHSGYLINIASPNTETWNKSLELLILEMKICSTLGIKYLNIHPGSHLKSGVKNGINQILKALNTAMEEEENTFILLENVTKKGGNIGSTLEELKMIIDKAKFPERLGITIDTCHAFDAGYDITNKEKLDEFLNKIDKYFSLEKLKFIHLNDSKNDLGSNKDRHENIGKGKIGYEGLKVFLSNPFIQKIPWILETPGDNEVHKKDIQEVFKILEVK</sequence>
<proteinExistence type="inferred from homology"/>
<name>A0A841GQ46_9BACT</name>
<feature type="binding site" evidence="7">
    <location>
        <position position="144"/>
    </location>
    <ligand>
        <name>Zn(2+)</name>
        <dbReference type="ChEBI" id="CHEBI:29105"/>
        <label>2</label>
    </ligand>
</feature>
<organism evidence="10 11">
    <name type="scientific">Thermosipho japonicus</name>
    <dbReference type="NCBI Taxonomy" id="90323"/>
    <lineage>
        <taxon>Bacteria</taxon>
        <taxon>Thermotogati</taxon>
        <taxon>Thermotogota</taxon>
        <taxon>Thermotogae</taxon>
        <taxon>Thermotogales</taxon>
        <taxon>Fervidobacteriaceae</taxon>
        <taxon>Thermosipho</taxon>
    </lineage>
</organism>
<evidence type="ECO:0000256" key="6">
    <source>
        <dbReference type="ARBA" id="ARBA00023204"/>
    </source>
</evidence>
<feature type="binding site" evidence="7">
    <location>
        <position position="215"/>
    </location>
    <ligand>
        <name>Zn(2+)</name>
        <dbReference type="ChEBI" id="CHEBI:29105"/>
        <label>2</label>
    </ligand>
</feature>
<dbReference type="GO" id="GO:0003677">
    <property type="term" value="F:DNA binding"/>
    <property type="evidence" value="ECO:0007669"/>
    <property type="project" value="InterPro"/>
</dbReference>
<dbReference type="InterPro" id="IPR013022">
    <property type="entry name" value="Xyl_isomerase-like_TIM-brl"/>
</dbReference>
<feature type="coiled-coil region" evidence="8">
    <location>
        <begin position="119"/>
        <end position="146"/>
    </location>
</feature>
<comment type="cofactor">
    <cofactor evidence="7">
        <name>Zn(2+)</name>
        <dbReference type="ChEBI" id="CHEBI:29105"/>
    </cofactor>
    <text evidence="7">Binds 3 Zn(2+) ions.</text>
</comment>
<comment type="catalytic activity">
    <reaction evidence="7">
        <text>Endonucleolytic cleavage to 5'-phosphooligonucleotide end-products.</text>
        <dbReference type="EC" id="3.1.21.2"/>
    </reaction>
</comment>
<feature type="binding site" evidence="7">
    <location>
        <position position="69"/>
    </location>
    <ligand>
        <name>Zn(2+)</name>
        <dbReference type="ChEBI" id="CHEBI:29105"/>
        <label>1</label>
    </ligand>
</feature>
<evidence type="ECO:0000256" key="2">
    <source>
        <dbReference type="ARBA" id="ARBA00022723"/>
    </source>
</evidence>
<dbReference type="GO" id="GO:0008270">
    <property type="term" value="F:zinc ion binding"/>
    <property type="evidence" value="ECO:0007669"/>
    <property type="project" value="UniProtKB-UniRule"/>
</dbReference>
<dbReference type="InterPro" id="IPR036237">
    <property type="entry name" value="Xyl_isomerase-like_sf"/>
</dbReference>
<dbReference type="PANTHER" id="PTHR21445:SF0">
    <property type="entry name" value="APURINIC-APYRIMIDINIC ENDONUCLEASE"/>
    <property type="match status" value="1"/>
</dbReference>
<feature type="binding site" evidence="7">
    <location>
        <position position="109"/>
    </location>
    <ligand>
        <name>Zn(2+)</name>
        <dbReference type="ChEBI" id="CHEBI:29105"/>
        <label>1</label>
    </ligand>
</feature>
<evidence type="ECO:0000256" key="4">
    <source>
        <dbReference type="ARBA" id="ARBA00022801"/>
    </source>
</evidence>
<feature type="binding site" evidence="7">
    <location>
        <position position="178"/>
    </location>
    <ligand>
        <name>Zn(2+)</name>
        <dbReference type="ChEBI" id="CHEBI:29105"/>
        <label>2</label>
    </ligand>
</feature>
<feature type="domain" description="Xylose isomerase-like TIM barrel" evidence="9">
    <location>
        <begin position="22"/>
        <end position="271"/>
    </location>
</feature>
<dbReference type="Gene3D" id="3.20.20.150">
    <property type="entry name" value="Divalent-metal-dependent TIM barrel enzymes"/>
    <property type="match status" value="1"/>
</dbReference>
<gene>
    <name evidence="7" type="primary">nfo</name>
    <name evidence="10" type="ORF">HNP65_000131</name>
</gene>
<dbReference type="SUPFAM" id="SSF51658">
    <property type="entry name" value="Xylose isomerase-like"/>
    <property type="match status" value="1"/>
</dbReference>
<evidence type="ECO:0000256" key="8">
    <source>
        <dbReference type="SAM" id="Coils"/>
    </source>
</evidence>
<dbReference type="EC" id="3.1.21.2" evidence="7"/>
<dbReference type="GO" id="GO:0006284">
    <property type="term" value="P:base-excision repair"/>
    <property type="evidence" value="ECO:0007669"/>
    <property type="project" value="TreeGrafter"/>
</dbReference>
<evidence type="ECO:0000313" key="11">
    <source>
        <dbReference type="Proteomes" id="UP000555828"/>
    </source>
</evidence>
<comment type="function">
    <text evidence="7">Endonuclease IV plays a role in DNA repair. It cleaves phosphodiester bonds at apurinic or apyrimidinic (AP) sites, generating a 3'-hydroxyl group and a 5'-terminal sugar phosphate.</text>
</comment>
<keyword evidence="7" id="KW-0540">Nuclease</keyword>
<dbReference type="PROSITE" id="PS00729">
    <property type="entry name" value="AP_NUCLEASE_F2_1"/>
    <property type="match status" value="1"/>
</dbReference>
<dbReference type="Proteomes" id="UP000555828">
    <property type="component" value="Unassembled WGS sequence"/>
</dbReference>
<keyword evidence="8" id="KW-0175">Coiled coil</keyword>
<evidence type="ECO:0000256" key="5">
    <source>
        <dbReference type="ARBA" id="ARBA00022833"/>
    </source>
</evidence>
<evidence type="ECO:0000256" key="3">
    <source>
        <dbReference type="ARBA" id="ARBA00022763"/>
    </source>
</evidence>
<feature type="binding site" evidence="7">
    <location>
        <position position="181"/>
    </location>
    <ligand>
        <name>Zn(2+)</name>
        <dbReference type="ChEBI" id="CHEBI:29105"/>
        <label>3</label>
    </ligand>
</feature>
<evidence type="ECO:0000256" key="7">
    <source>
        <dbReference type="HAMAP-Rule" id="MF_00152"/>
    </source>
</evidence>
<reference evidence="10 11" key="1">
    <citation type="submission" date="2020-08" db="EMBL/GenBank/DDBJ databases">
        <title>Genomic Encyclopedia of Type Strains, Phase IV (KMG-IV): sequencing the most valuable type-strain genomes for metagenomic binning, comparative biology and taxonomic classification.</title>
        <authorList>
            <person name="Goeker M."/>
        </authorList>
    </citation>
    <scope>NUCLEOTIDE SEQUENCE [LARGE SCALE GENOMIC DNA]</scope>
    <source>
        <strain evidence="10 11">DSM 13481</strain>
    </source>
</reference>
<comment type="caution">
    <text evidence="10">The sequence shown here is derived from an EMBL/GenBank/DDBJ whole genome shotgun (WGS) entry which is preliminary data.</text>
</comment>
<feature type="binding site" evidence="7">
    <location>
        <position position="144"/>
    </location>
    <ligand>
        <name>Zn(2+)</name>
        <dbReference type="ChEBI" id="CHEBI:29105"/>
        <label>1</label>
    </ligand>
</feature>